<dbReference type="RefSeq" id="WP_013943374.1">
    <property type="nucleotide sequence ID" value="NC_015713.1"/>
</dbReference>
<name>F8L805_SIMNZ</name>
<sequence>MKRYWKKLLFFARPSDTPRQRFIKQLLLFSILSLGVIIVAGTAYVYFVQENLLFQKATLPQDHVFSYDEPFEELFIETEKGARINALYFKTFRPKGVVLYFHGRGGNLNDRWGKFSREFTRRGYDFFIMDYRGFGKSTGKLTEKALCSDASKCYEYLQDIYPESQIVVYGRSLGTGIATFVASHKNPKMLVLESPYFSILDLTPRQMPYLPRFLVPLILKYHLRTDKWIVKVRSPIHIFHGTQDELVPYDSSTRLLKLLKNKLDAYLIPIEEGKHNHLQRHPKYQSELDEILS</sequence>
<dbReference type="InterPro" id="IPR022742">
    <property type="entry name" value="Hydrolase_4"/>
</dbReference>
<evidence type="ECO:0000259" key="2">
    <source>
        <dbReference type="Pfam" id="PF12146"/>
    </source>
</evidence>
<keyword evidence="1" id="KW-0812">Transmembrane</keyword>
<dbReference type="KEGG" id="sng:SNE_A10300"/>
<evidence type="ECO:0000313" key="4">
    <source>
        <dbReference type="Proteomes" id="UP000000496"/>
    </source>
</evidence>
<dbReference type="InterPro" id="IPR029058">
    <property type="entry name" value="AB_hydrolase_fold"/>
</dbReference>
<proteinExistence type="predicted"/>
<dbReference type="EMBL" id="FR872582">
    <property type="protein sequence ID" value="CCB88907.1"/>
    <property type="molecule type" value="Genomic_DNA"/>
</dbReference>
<dbReference type="Pfam" id="PF12146">
    <property type="entry name" value="Hydrolase_4"/>
    <property type="match status" value="1"/>
</dbReference>
<dbReference type="Proteomes" id="UP000000496">
    <property type="component" value="Chromosome gsn.131"/>
</dbReference>
<dbReference type="SUPFAM" id="SSF53474">
    <property type="entry name" value="alpha/beta-Hydrolases"/>
    <property type="match status" value="1"/>
</dbReference>
<feature type="domain" description="Serine aminopeptidase S33" evidence="2">
    <location>
        <begin position="94"/>
        <end position="208"/>
    </location>
</feature>
<dbReference type="GO" id="GO:0016787">
    <property type="term" value="F:hydrolase activity"/>
    <property type="evidence" value="ECO:0007669"/>
    <property type="project" value="UniProtKB-KW"/>
</dbReference>
<accession>F8L805</accession>
<dbReference type="STRING" id="331113.SNE_A10300"/>
<protein>
    <submittedName>
        <fullName evidence="3">Hydrolase with alpha/beta fold protein</fullName>
    </submittedName>
</protein>
<keyword evidence="3" id="KW-0378">Hydrolase</keyword>
<evidence type="ECO:0000313" key="3">
    <source>
        <dbReference type="EMBL" id="CCB88907.1"/>
    </source>
</evidence>
<keyword evidence="1" id="KW-0472">Membrane</keyword>
<organism evidence="3 4">
    <name type="scientific">Simkania negevensis (strain ATCC VR-1471 / DSM 27360 / Z)</name>
    <dbReference type="NCBI Taxonomy" id="331113"/>
    <lineage>
        <taxon>Bacteria</taxon>
        <taxon>Pseudomonadati</taxon>
        <taxon>Chlamydiota</taxon>
        <taxon>Chlamydiia</taxon>
        <taxon>Parachlamydiales</taxon>
        <taxon>Simkaniaceae</taxon>
        <taxon>Simkania</taxon>
    </lineage>
</organism>
<dbReference type="PANTHER" id="PTHR12277:SF81">
    <property type="entry name" value="PROTEIN ABHD13"/>
    <property type="match status" value="1"/>
</dbReference>
<dbReference type="PANTHER" id="PTHR12277">
    <property type="entry name" value="ALPHA/BETA HYDROLASE DOMAIN-CONTAINING PROTEIN"/>
    <property type="match status" value="1"/>
</dbReference>
<dbReference type="AlphaFoldDB" id="F8L805"/>
<dbReference type="eggNOG" id="COG1073">
    <property type="taxonomic scope" value="Bacteria"/>
</dbReference>
<dbReference type="Gene3D" id="3.40.50.1820">
    <property type="entry name" value="alpha/beta hydrolase"/>
    <property type="match status" value="1"/>
</dbReference>
<gene>
    <name evidence="3" type="ordered locus">SNE_A10300</name>
</gene>
<keyword evidence="1" id="KW-1133">Transmembrane helix</keyword>
<reference evidence="3 4" key="2">
    <citation type="journal article" date="2011" name="Mol. Biol. Evol.">
        <title>Unity in variety--the pan-genome of the Chlamydiae.</title>
        <authorList>
            <person name="Collingro A."/>
            <person name="Tischler P."/>
            <person name="Weinmaier T."/>
            <person name="Penz T."/>
            <person name="Heinz E."/>
            <person name="Brunham R.C."/>
            <person name="Read T.D."/>
            <person name="Bavoil P.M."/>
            <person name="Sachse K."/>
            <person name="Kahane S."/>
            <person name="Friedman M.G."/>
            <person name="Rattei T."/>
            <person name="Myers G.S."/>
            <person name="Horn M."/>
        </authorList>
    </citation>
    <scope>NUCLEOTIDE SEQUENCE [LARGE SCALE GENOMIC DNA]</scope>
    <source>
        <strain evidence="4">ATCC VR-1471 / Z</strain>
    </source>
</reference>
<feature type="transmembrane region" description="Helical" evidence="1">
    <location>
        <begin position="26"/>
        <end position="47"/>
    </location>
</feature>
<reference key="1">
    <citation type="journal article" date="2011" name="Mol. Biol. Evol.">
        <title>Unity in variety -- the pan-genome of the Chlamydiae.</title>
        <authorList>
            <person name="Collingro A."/>
            <person name="Tischler P."/>
            <person name="Weinmaier T."/>
            <person name="Penz T."/>
            <person name="Heinz E."/>
            <person name="Brunham R.C."/>
            <person name="Read T.D."/>
            <person name="Bavoil P.M."/>
            <person name="Sachse K."/>
            <person name="Kahane S."/>
            <person name="Friedman M.G."/>
            <person name="Rattei T."/>
            <person name="Myers G.S.A."/>
            <person name="Horn M."/>
        </authorList>
    </citation>
    <scope>NUCLEOTIDE SEQUENCE</scope>
    <source>
        <strain>Z</strain>
    </source>
</reference>
<evidence type="ECO:0000256" key="1">
    <source>
        <dbReference type="SAM" id="Phobius"/>
    </source>
</evidence>
<keyword evidence="4" id="KW-1185">Reference proteome</keyword>
<dbReference type="OrthoDB" id="21949at2"/>
<dbReference type="HOGENOM" id="CLU_029375_2_1_0"/>